<dbReference type="FunFam" id="1.10.150.20:FF:000045">
    <property type="entry name" value="DNA polymerase V subunit"/>
    <property type="match status" value="1"/>
</dbReference>
<dbReference type="SUPFAM" id="SSF56672">
    <property type="entry name" value="DNA/RNA polymerases"/>
    <property type="match status" value="1"/>
</dbReference>
<organism evidence="3 4">
    <name type="scientific">Klebsiella pneumoniae</name>
    <dbReference type="NCBI Taxonomy" id="573"/>
    <lineage>
        <taxon>Bacteria</taxon>
        <taxon>Pseudomonadati</taxon>
        <taxon>Pseudomonadota</taxon>
        <taxon>Gammaproteobacteria</taxon>
        <taxon>Enterobacterales</taxon>
        <taxon>Enterobacteriaceae</taxon>
        <taxon>Klebsiella/Raoultella group</taxon>
        <taxon>Klebsiella</taxon>
        <taxon>Klebsiella pneumoniae complex</taxon>
    </lineage>
</organism>
<evidence type="ECO:0000259" key="2">
    <source>
        <dbReference type="PROSITE" id="PS50173"/>
    </source>
</evidence>
<comment type="similarity">
    <text evidence="1">Belongs to the DNA polymerase type-Y family.</text>
</comment>
<dbReference type="GO" id="GO:0009432">
    <property type="term" value="P:SOS response"/>
    <property type="evidence" value="ECO:0007669"/>
    <property type="project" value="TreeGrafter"/>
</dbReference>
<dbReference type="AlphaFoldDB" id="A0A2X1QGV1"/>
<dbReference type="GO" id="GO:0003684">
    <property type="term" value="F:damaged DNA binding"/>
    <property type="evidence" value="ECO:0007669"/>
    <property type="project" value="InterPro"/>
</dbReference>
<evidence type="ECO:0000313" key="3">
    <source>
        <dbReference type="EMBL" id="SPX50629.1"/>
    </source>
</evidence>
<feature type="domain" description="UmuC" evidence="2">
    <location>
        <begin position="1"/>
        <end position="25"/>
    </location>
</feature>
<dbReference type="InterPro" id="IPR017961">
    <property type="entry name" value="DNA_pol_Y-fam_little_finger"/>
</dbReference>
<dbReference type="GO" id="GO:0042276">
    <property type="term" value="P:error-prone translesion synthesis"/>
    <property type="evidence" value="ECO:0007669"/>
    <property type="project" value="TreeGrafter"/>
</dbReference>
<name>A0A2X1QGV1_KLEPN</name>
<dbReference type="PANTHER" id="PTHR11076">
    <property type="entry name" value="DNA REPAIR POLYMERASE UMUC / TRANSFERASE FAMILY MEMBER"/>
    <property type="match status" value="1"/>
</dbReference>
<sequence length="135" mass="15391">MDLSCPQRQRKLMALLPVSEVWGIGRRIGKKLEAMGIGTVLQLAESDIRFIRKHFTVVLERTVRELRGEPCLALEEFAPAKQEIICSRSFGDRITAYEDMRQAICSYAARAAEKLRGEHQYCRFVSAFVKTSPSR</sequence>
<gene>
    <name evidence="3" type="primary">umuC_2</name>
    <name evidence="3" type="ORF">NCTC9645_00128</name>
</gene>
<dbReference type="Pfam" id="PF11799">
    <property type="entry name" value="IMS_C"/>
    <property type="match status" value="1"/>
</dbReference>
<dbReference type="Pfam" id="PF11798">
    <property type="entry name" value="IMS_HHH"/>
    <property type="match status" value="1"/>
</dbReference>
<evidence type="ECO:0000256" key="1">
    <source>
        <dbReference type="ARBA" id="ARBA00010945"/>
    </source>
</evidence>
<accession>A0A2X1QGV1</accession>
<dbReference type="InterPro" id="IPR050116">
    <property type="entry name" value="DNA_polymerase-Y"/>
</dbReference>
<evidence type="ECO:0000313" key="4">
    <source>
        <dbReference type="Proteomes" id="UP000250675"/>
    </source>
</evidence>
<dbReference type="GO" id="GO:0005829">
    <property type="term" value="C:cytosol"/>
    <property type="evidence" value="ECO:0007669"/>
    <property type="project" value="TreeGrafter"/>
</dbReference>
<dbReference type="Gene3D" id="1.10.150.20">
    <property type="entry name" value="5' to 3' exonuclease, C-terminal subdomain"/>
    <property type="match status" value="1"/>
</dbReference>
<dbReference type="Proteomes" id="UP000250675">
    <property type="component" value="Unassembled WGS sequence"/>
</dbReference>
<dbReference type="PANTHER" id="PTHR11076:SF34">
    <property type="entry name" value="PROTEIN UMUC"/>
    <property type="match status" value="1"/>
</dbReference>
<reference evidence="3 4" key="1">
    <citation type="submission" date="2018-06" db="EMBL/GenBank/DDBJ databases">
        <authorList>
            <consortium name="Pathogen Informatics"/>
            <person name="Doyle S."/>
        </authorList>
    </citation>
    <scope>NUCLEOTIDE SEQUENCE [LARGE SCALE GENOMIC DNA]</scope>
    <source>
        <strain evidence="3 4">NCTC9645</strain>
    </source>
</reference>
<dbReference type="EMBL" id="UASO01000001">
    <property type="protein sequence ID" value="SPX50629.1"/>
    <property type="molecule type" value="Genomic_DNA"/>
</dbReference>
<protein>
    <submittedName>
        <fullName evidence="3">Error-prone, lesion bypass DNA polymerase V (UmuC)</fullName>
    </submittedName>
</protein>
<dbReference type="GO" id="GO:0006281">
    <property type="term" value="P:DNA repair"/>
    <property type="evidence" value="ECO:0007669"/>
    <property type="project" value="InterPro"/>
</dbReference>
<dbReference type="GO" id="GO:0003887">
    <property type="term" value="F:DNA-directed DNA polymerase activity"/>
    <property type="evidence" value="ECO:0007669"/>
    <property type="project" value="TreeGrafter"/>
</dbReference>
<dbReference type="PROSITE" id="PS50173">
    <property type="entry name" value="UMUC"/>
    <property type="match status" value="1"/>
</dbReference>
<dbReference type="InterPro" id="IPR043502">
    <property type="entry name" value="DNA/RNA_pol_sf"/>
</dbReference>
<proteinExistence type="inferred from homology"/>
<dbReference type="InterPro" id="IPR024728">
    <property type="entry name" value="PolY_HhH_motif"/>
</dbReference>
<dbReference type="InterPro" id="IPR001126">
    <property type="entry name" value="UmuC"/>
</dbReference>